<accession>A0A0S4J7V7</accession>
<protein>
    <submittedName>
        <fullName evidence="2">Bacterial-type amidase, putative</fullName>
    </submittedName>
</protein>
<dbReference type="Pfam" id="PF01425">
    <property type="entry name" value="Amidase"/>
    <property type="match status" value="1"/>
</dbReference>
<evidence type="ECO:0000259" key="1">
    <source>
        <dbReference type="Pfam" id="PF01425"/>
    </source>
</evidence>
<dbReference type="AlphaFoldDB" id="A0A0S4J7V7"/>
<dbReference type="EMBL" id="CYKH01001535">
    <property type="protein sequence ID" value="CUG87514.1"/>
    <property type="molecule type" value="Genomic_DNA"/>
</dbReference>
<sequence length="727" mass="80976">MKQSQWWLRDVYDSIWYHFNPMLNQCGWTTLNINELLARVRHPSITAEELLCMHRNQRLLLRGCRDVQYTSTALIDFSYLPLERFPLDEVIGFAKGSGAAGGGGRVDANGKPQKGSFDDALAFAKMLDEFRSKTNDFIKIPDWRRGDDAYAAEQKHKLQQLNETMNRTFAIKPYSEQLLHGVVFDTNGTGVAQALGSQLKRQGADRLKRQGAIHFGTTTMCGEGEVPSTSLPSPYHAAIQVGGSAGSGSLAVLLGMSSFSFGTNGGGSNRISAGLFGLSASSLGASGRPLHYSHGVTGTIARTPLDNALIMNATLRAPMTTQQLVSRFNEALPNDTRIGWLSTLGPEFVEGEKRDAFPGFGGDLLPYVPLHPSVDAAMRDAVVRLERNNVSMTPLNGSIREISHTFFSWWMKYGAKVAEKKDFDKWRELWDKLWATASKGRFDVLADFDELTDLMGWETIWPELVKEVAHEVGLPVDSIGTLLFEMPRGTAEAVSKMMSEVMRKQSLRFARKCFVSSDPYAIPCVDFESILATAEAWSGDKQMEDSDVYEKRREEHRRAASELPVDFILTPLLRIPYWKTPGSDRKEPTYTADNTNPAVSFLPTCVGKDAKGDVLEILDPTFNPYCILANVWETPSVTIPLMISLLRTPQRQAGSAPWHIRCFSQLTTPKITTPKIMMDLLFVAHKLSTRLGTSTHMTPYIKELWESDGVPEDTTRVVWPTQLLLMS</sequence>
<feature type="domain" description="Amidase" evidence="1">
    <location>
        <begin position="205"/>
        <end position="394"/>
    </location>
</feature>
<evidence type="ECO:0000313" key="3">
    <source>
        <dbReference type="Proteomes" id="UP000051952"/>
    </source>
</evidence>
<keyword evidence="3" id="KW-1185">Reference proteome</keyword>
<proteinExistence type="predicted"/>
<dbReference type="InterPro" id="IPR036928">
    <property type="entry name" value="AS_sf"/>
</dbReference>
<reference evidence="3" key="1">
    <citation type="submission" date="2015-09" db="EMBL/GenBank/DDBJ databases">
        <authorList>
            <consortium name="Pathogen Informatics"/>
        </authorList>
    </citation>
    <scope>NUCLEOTIDE SEQUENCE [LARGE SCALE GENOMIC DNA]</scope>
    <source>
        <strain evidence="3">Lake Konstanz</strain>
    </source>
</reference>
<dbReference type="Proteomes" id="UP000051952">
    <property type="component" value="Unassembled WGS sequence"/>
</dbReference>
<dbReference type="SUPFAM" id="SSF75304">
    <property type="entry name" value="Amidase signature (AS) enzymes"/>
    <property type="match status" value="1"/>
</dbReference>
<name>A0A0S4J7V7_BODSA</name>
<organism evidence="2 3">
    <name type="scientific">Bodo saltans</name>
    <name type="common">Flagellated protozoan</name>
    <dbReference type="NCBI Taxonomy" id="75058"/>
    <lineage>
        <taxon>Eukaryota</taxon>
        <taxon>Discoba</taxon>
        <taxon>Euglenozoa</taxon>
        <taxon>Kinetoplastea</taxon>
        <taxon>Metakinetoplastina</taxon>
        <taxon>Eubodonida</taxon>
        <taxon>Bodonidae</taxon>
        <taxon>Bodo</taxon>
    </lineage>
</organism>
<dbReference type="Gene3D" id="3.90.1300.10">
    <property type="entry name" value="Amidase signature (AS) domain"/>
    <property type="match status" value="1"/>
</dbReference>
<dbReference type="InterPro" id="IPR023631">
    <property type="entry name" value="Amidase_dom"/>
</dbReference>
<dbReference type="VEuPathDB" id="TriTrypDB:BSAL_00140"/>
<evidence type="ECO:0000313" key="2">
    <source>
        <dbReference type="EMBL" id="CUG87514.1"/>
    </source>
</evidence>
<gene>
    <name evidence="2" type="ORF">BSAL_00140</name>
</gene>